<organism evidence="3 4">
    <name type="scientific">Silvibacterium dinghuense</name>
    <dbReference type="NCBI Taxonomy" id="1560006"/>
    <lineage>
        <taxon>Bacteria</taxon>
        <taxon>Pseudomonadati</taxon>
        <taxon>Acidobacteriota</taxon>
        <taxon>Terriglobia</taxon>
        <taxon>Terriglobales</taxon>
        <taxon>Acidobacteriaceae</taxon>
        <taxon>Silvibacterium</taxon>
    </lineage>
</organism>
<protein>
    <submittedName>
        <fullName evidence="3">DUF1275 domain-containing protein</fullName>
    </submittedName>
</protein>
<name>A0A4Q1SE24_9BACT</name>
<dbReference type="PANTHER" id="PTHR37314:SF4">
    <property type="entry name" value="UPF0700 TRANSMEMBRANE PROTEIN YOAK"/>
    <property type="match status" value="1"/>
</dbReference>
<comment type="caution">
    <text evidence="3">The sequence shown here is derived from an EMBL/GenBank/DDBJ whole genome shotgun (WGS) entry which is preliminary data.</text>
</comment>
<feature type="region of interest" description="Disordered" evidence="1">
    <location>
        <begin position="1"/>
        <end position="56"/>
    </location>
</feature>
<proteinExistence type="predicted"/>
<gene>
    <name evidence="3" type="ORF">ESZ00_13090</name>
</gene>
<keyword evidence="2" id="KW-1133">Transmembrane helix</keyword>
<feature type="transmembrane region" description="Helical" evidence="2">
    <location>
        <begin position="260"/>
        <end position="278"/>
    </location>
</feature>
<accession>A0A4Q1SE24</accession>
<dbReference type="PANTHER" id="PTHR37314">
    <property type="entry name" value="SLR0142 PROTEIN"/>
    <property type="match status" value="1"/>
</dbReference>
<sequence>MTGSPTTSRVRATSPDRLSPIPPGDAASAPETALPVSTPDNPSSSSNPDPAAVLPPADSRFQERTDLVHSALTGSLLATAGGFLDAFTYTAHGHVFANAMTGNVILLGVSCVSHNWHTGLRHLPPIAAFLCGICSARGIHLYAERRGLRFPYLAVLLLELATLGVLSLLPQATRDFWITTSIAFAASVQVATFRQVNGHGYSSTFTTGNLRTLGEAIFDWIFAERKPETLRRVEDFAMICGAFFFGALLGAIVTPHMGNRALWVDMAFLFAVAVRLAWQNRRDAEAS</sequence>
<dbReference type="Proteomes" id="UP000290253">
    <property type="component" value="Unassembled WGS sequence"/>
</dbReference>
<evidence type="ECO:0000313" key="4">
    <source>
        <dbReference type="Proteomes" id="UP000290253"/>
    </source>
</evidence>
<feature type="compositionally biased region" description="Low complexity" evidence="1">
    <location>
        <begin position="35"/>
        <end position="52"/>
    </location>
</feature>
<keyword evidence="2" id="KW-0812">Transmembrane</keyword>
<feature type="transmembrane region" description="Helical" evidence="2">
    <location>
        <begin position="236"/>
        <end position="254"/>
    </location>
</feature>
<keyword evidence="2" id="KW-0472">Membrane</keyword>
<keyword evidence="4" id="KW-1185">Reference proteome</keyword>
<evidence type="ECO:0000313" key="3">
    <source>
        <dbReference type="EMBL" id="RXS95502.1"/>
    </source>
</evidence>
<dbReference type="Pfam" id="PF06912">
    <property type="entry name" value="DUF1275"/>
    <property type="match status" value="1"/>
</dbReference>
<feature type="compositionally biased region" description="Polar residues" evidence="1">
    <location>
        <begin position="1"/>
        <end position="11"/>
    </location>
</feature>
<dbReference type="EMBL" id="SDMK01000002">
    <property type="protein sequence ID" value="RXS95502.1"/>
    <property type="molecule type" value="Genomic_DNA"/>
</dbReference>
<evidence type="ECO:0000256" key="2">
    <source>
        <dbReference type="SAM" id="Phobius"/>
    </source>
</evidence>
<evidence type="ECO:0000256" key="1">
    <source>
        <dbReference type="SAM" id="MobiDB-lite"/>
    </source>
</evidence>
<feature type="transmembrane region" description="Helical" evidence="2">
    <location>
        <begin position="150"/>
        <end position="170"/>
    </location>
</feature>
<reference evidence="3 4" key="1">
    <citation type="journal article" date="2016" name="Int. J. Syst. Evol. Microbiol.">
        <title>Acidipila dinghuensis sp. nov., an acidobacterium isolated from forest soil.</title>
        <authorList>
            <person name="Jiang Y.W."/>
            <person name="Wang J."/>
            <person name="Chen M.H."/>
            <person name="Lv Y.Y."/>
            <person name="Qiu L.H."/>
        </authorList>
    </citation>
    <scope>NUCLEOTIDE SEQUENCE [LARGE SCALE GENOMIC DNA]</scope>
    <source>
        <strain evidence="3 4">DHOF10</strain>
    </source>
</reference>
<feature type="transmembrane region" description="Helical" evidence="2">
    <location>
        <begin position="67"/>
        <end position="88"/>
    </location>
</feature>
<dbReference type="InterPro" id="IPR010699">
    <property type="entry name" value="DUF1275"/>
</dbReference>
<dbReference type="AlphaFoldDB" id="A0A4Q1SE24"/>
<dbReference type="OrthoDB" id="7057004at2"/>